<sequence length="116" mass="13186">MNCLIKRYLDAITYNPINNENIMSAEEQLQGMVDQTIDMALMNVEAYYKEIEASNEILKIENPKEFVFGLIMGQILGLGVAALAQMKGGNPTPQDQMQVRDMAYKRVPQIRERIFG</sequence>
<organism evidence="2">
    <name type="scientific">uncultured marine thaumarchaeote KM3_57_B01</name>
    <dbReference type="NCBI Taxonomy" id="1456205"/>
    <lineage>
        <taxon>Archaea</taxon>
        <taxon>Nitrososphaerota</taxon>
        <taxon>environmental samples</taxon>
    </lineage>
</organism>
<proteinExistence type="predicted"/>
<reference evidence="2" key="1">
    <citation type="journal article" date="2014" name="Genome Biol. Evol.">
        <title>Pangenome evidence for extensive interdomain horizontal transfer affecting lineage core and shell genes in uncultured planktonic thaumarchaeota and euryarchaeota.</title>
        <authorList>
            <person name="Deschamps P."/>
            <person name="Zivanovic Y."/>
            <person name="Moreira D."/>
            <person name="Rodriguez-Valera F."/>
            <person name="Lopez-Garcia P."/>
        </authorList>
    </citation>
    <scope>NUCLEOTIDE SEQUENCE</scope>
</reference>
<evidence type="ECO:0000256" key="1">
    <source>
        <dbReference type="SAM" id="Phobius"/>
    </source>
</evidence>
<dbReference type="EMBL" id="KF900952">
    <property type="protein sequence ID" value="AIF12734.1"/>
    <property type="molecule type" value="Genomic_DNA"/>
</dbReference>
<protein>
    <submittedName>
        <fullName evidence="2">Uncharacterized protein</fullName>
    </submittedName>
</protein>
<name>A0A075H9T0_9ARCH</name>
<accession>A0A075H9T0</accession>
<dbReference type="AlphaFoldDB" id="A0A075H9T0"/>
<keyword evidence="1" id="KW-0812">Transmembrane</keyword>
<feature type="transmembrane region" description="Helical" evidence="1">
    <location>
        <begin position="66"/>
        <end position="84"/>
    </location>
</feature>
<keyword evidence="1" id="KW-0472">Membrane</keyword>
<keyword evidence="1" id="KW-1133">Transmembrane helix</keyword>
<evidence type="ECO:0000313" key="2">
    <source>
        <dbReference type="EMBL" id="AIF12734.1"/>
    </source>
</evidence>